<comment type="subcellular location">
    <subcellularLocation>
        <location evidence="1">Membrane</location>
        <topology evidence="1">Multi-pass membrane protein</topology>
    </subcellularLocation>
</comment>
<evidence type="ECO:0000256" key="4">
    <source>
        <dbReference type="ARBA" id="ARBA00022692"/>
    </source>
</evidence>
<dbReference type="Pfam" id="PF00005">
    <property type="entry name" value="ABC_tran"/>
    <property type="match status" value="2"/>
</dbReference>
<feature type="domain" description="ABC transporter" evidence="10">
    <location>
        <begin position="362"/>
        <end position="622"/>
    </location>
</feature>
<keyword evidence="4 9" id="KW-0812">Transmembrane</keyword>
<feature type="transmembrane region" description="Helical" evidence="9">
    <location>
        <begin position="697"/>
        <end position="724"/>
    </location>
</feature>
<dbReference type="GO" id="GO:0015421">
    <property type="term" value="F:ABC-type oligopeptide transporter activity"/>
    <property type="evidence" value="ECO:0007669"/>
    <property type="project" value="TreeGrafter"/>
</dbReference>
<dbReference type="CDD" id="cd18578">
    <property type="entry name" value="ABC_6TM_Pgp_ABCB1_D2_like"/>
    <property type="match status" value="1"/>
</dbReference>
<evidence type="ECO:0000259" key="10">
    <source>
        <dbReference type="PROSITE" id="PS50893"/>
    </source>
</evidence>
<dbReference type="PANTHER" id="PTHR43394:SF27">
    <property type="entry name" value="ATP-DEPENDENT TRANSLOCASE ABCB1-LIKE"/>
    <property type="match status" value="1"/>
</dbReference>
<dbReference type="GO" id="GO:0005743">
    <property type="term" value="C:mitochondrial inner membrane"/>
    <property type="evidence" value="ECO:0007669"/>
    <property type="project" value="TreeGrafter"/>
</dbReference>
<dbReference type="SUPFAM" id="SSF90123">
    <property type="entry name" value="ABC transporter transmembrane region"/>
    <property type="match status" value="2"/>
</dbReference>
<dbReference type="EMBL" id="SSOP01000075">
    <property type="protein sequence ID" value="KAB5592154.1"/>
    <property type="molecule type" value="Genomic_DNA"/>
</dbReference>
<feature type="domain" description="ABC transporter" evidence="10">
    <location>
        <begin position="1027"/>
        <end position="1260"/>
    </location>
</feature>
<dbReference type="CDD" id="cd18577">
    <property type="entry name" value="ABC_6TM_Pgp_ABCB1_D1_like"/>
    <property type="match status" value="1"/>
</dbReference>
<feature type="transmembrane region" description="Helical" evidence="9">
    <location>
        <begin position="160"/>
        <end position="179"/>
    </location>
</feature>
<dbReference type="FunFam" id="3.40.50.300:FF:000836">
    <property type="entry name" value="ABC transporter B family member 25"/>
    <property type="match status" value="1"/>
</dbReference>
<keyword evidence="5" id="KW-0547">Nucleotide-binding</keyword>
<dbReference type="GO" id="GO:0005524">
    <property type="term" value="F:ATP binding"/>
    <property type="evidence" value="ECO:0007669"/>
    <property type="project" value="UniProtKB-KW"/>
</dbReference>
<evidence type="ECO:0000256" key="7">
    <source>
        <dbReference type="ARBA" id="ARBA00022989"/>
    </source>
</evidence>
<feature type="transmembrane region" description="Helical" evidence="9">
    <location>
        <begin position="744"/>
        <end position="767"/>
    </location>
</feature>
<organism evidence="12 13">
    <name type="scientific">Ceratobasidium theobromae</name>
    <dbReference type="NCBI Taxonomy" id="1582974"/>
    <lineage>
        <taxon>Eukaryota</taxon>
        <taxon>Fungi</taxon>
        <taxon>Dikarya</taxon>
        <taxon>Basidiomycota</taxon>
        <taxon>Agaricomycotina</taxon>
        <taxon>Agaricomycetes</taxon>
        <taxon>Cantharellales</taxon>
        <taxon>Ceratobasidiaceae</taxon>
        <taxon>Ceratobasidium</taxon>
    </lineage>
</organism>
<gene>
    <name evidence="12" type="ORF">CTheo_4419</name>
</gene>
<keyword evidence="8 9" id="KW-0472">Membrane</keyword>
<keyword evidence="7 9" id="KW-1133">Transmembrane helix</keyword>
<dbReference type="InterPro" id="IPR017871">
    <property type="entry name" value="ABC_transporter-like_CS"/>
</dbReference>
<dbReference type="InterPro" id="IPR027417">
    <property type="entry name" value="P-loop_NTPase"/>
</dbReference>
<reference evidence="12 13" key="1">
    <citation type="journal article" date="2019" name="Fungal Biol. Biotechnol.">
        <title>Draft genome sequence of fastidious pathogen Ceratobasidium theobromae, which causes vascular-streak dieback in Theobroma cacao.</title>
        <authorList>
            <person name="Ali S.S."/>
            <person name="Asman A."/>
            <person name="Shao J."/>
            <person name="Firmansyah A.P."/>
            <person name="Susilo A.W."/>
            <person name="Rosmana A."/>
            <person name="McMahon P."/>
            <person name="Junaid M."/>
            <person name="Guest D."/>
            <person name="Kheng T.Y."/>
            <person name="Meinhardt L.W."/>
            <person name="Bailey B.A."/>
        </authorList>
    </citation>
    <scope>NUCLEOTIDE SEQUENCE [LARGE SCALE GENOMIC DNA]</scope>
    <source>
        <strain evidence="12 13">CT2</strain>
    </source>
</reference>
<feature type="domain" description="ABC transmembrane type-1" evidence="11">
    <location>
        <begin position="701"/>
        <end position="987"/>
    </location>
</feature>
<dbReference type="AlphaFoldDB" id="A0A5N5QKJ8"/>
<feature type="transmembrane region" description="Helical" evidence="9">
    <location>
        <begin position="37"/>
        <end position="64"/>
    </location>
</feature>
<comment type="caution">
    <text evidence="12">The sequence shown here is derived from an EMBL/GenBank/DDBJ whole genome shotgun (WGS) entry which is preliminary data.</text>
</comment>
<dbReference type="FunFam" id="3.40.50.300:FF:000913">
    <property type="entry name" value="ABC multidrug transporter SitT"/>
    <property type="match status" value="1"/>
</dbReference>
<dbReference type="InterPro" id="IPR011527">
    <property type="entry name" value="ABC1_TM_dom"/>
</dbReference>
<dbReference type="InterPro" id="IPR036640">
    <property type="entry name" value="ABC1_TM_sf"/>
</dbReference>
<feature type="transmembrane region" description="Helical" evidence="9">
    <location>
        <begin position="295"/>
        <end position="322"/>
    </location>
</feature>
<keyword evidence="13" id="KW-1185">Reference proteome</keyword>
<feature type="domain" description="ABC transmembrane type-1" evidence="11">
    <location>
        <begin position="42"/>
        <end position="324"/>
    </location>
</feature>
<dbReference type="Gene3D" id="1.20.1560.10">
    <property type="entry name" value="ABC transporter type 1, transmembrane domain"/>
    <property type="match status" value="2"/>
</dbReference>
<feature type="transmembrane region" description="Helical" evidence="9">
    <location>
        <begin position="185"/>
        <end position="205"/>
    </location>
</feature>
<feature type="transmembrane region" description="Helical" evidence="9">
    <location>
        <begin position="263"/>
        <end position="283"/>
    </location>
</feature>
<evidence type="ECO:0000256" key="2">
    <source>
        <dbReference type="ARBA" id="ARBA00007577"/>
    </source>
</evidence>
<comment type="similarity">
    <text evidence="2">Belongs to the ABC transporter superfamily. ABCB family. Multidrug resistance exporter (TC 3.A.1.201) subfamily.</text>
</comment>
<dbReference type="Gene3D" id="3.40.50.300">
    <property type="entry name" value="P-loop containing nucleotide triphosphate hydrolases"/>
    <property type="match status" value="2"/>
</dbReference>
<dbReference type="GO" id="GO:0090374">
    <property type="term" value="P:oligopeptide export from mitochondrion"/>
    <property type="evidence" value="ECO:0007669"/>
    <property type="project" value="TreeGrafter"/>
</dbReference>
<evidence type="ECO:0000259" key="11">
    <source>
        <dbReference type="PROSITE" id="PS50929"/>
    </source>
</evidence>
<evidence type="ECO:0000256" key="3">
    <source>
        <dbReference type="ARBA" id="ARBA00022448"/>
    </source>
</evidence>
<keyword evidence="3" id="KW-0813">Transport</keyword>
<dbReference type="OrthoDB" id="6500128at2759"/>
<evidence type="ECO:0000256" key="9">
    <source>
        <dbReference type="SAM" id="Phobius"/>
    </source>
</evidence>
<dbReference type="PROSITE" id="PS00211">
    <property type="entry name" value="ABC_TRANSPORTER_1"/>
    <property type="match status" value="1"/>
</dbReference>
<feature type="transmembrane region" description="Helical" evidence="9">
    <location>
        <begin position="824"/>
        <end position="843"/>
    </location>
</feature>
<dbReference type="Pfam" id="PF00664">
    <property type="entry name" value="ABC_membrane"/>
    <property type="match status" value="2"/>
</dbReference>
<evidence type="ECO:0000313" key="12">
    <source>
        <dbReference type="EMBL" id="KAB5592154.1"/>
    </source>
</evidence>
<evidence type="ECO:0000256" key="1">
    <source>
        <dbReference type="ARBA" id="ARBA00004141"/>
    </source>
</evidence>
<protein>
    <submittedName>
        <fullName evidence="12">Phosphate-transporting ATPase</fullName>
    </submittedName>
</protein>
<feature type="transmembrane region" description="Helical" evidence="9">
    <location>
        <begin position="849"/>
        <end position="867"/>
    </location>
</feature>
<dbReference type="InterPro" id="IPR039421">
    <property type="entry name" value="Type_1_exporter"/>
</dbReference>
<keyword evidence="6" id="KW-0067">ATP-binding</keyword>
<accession>A0A5N5QKJ8</accession>
<sequence length="1278" mass="139558">MAKAEDVDADVSNTTRSAKYSGPVYFYPFCFADRSDWILYGIGTFTAIVSGGCFPVLDLLYGIWTTAIVQGDSVSFLRNKTNLVAGICMGIGVLQCAVTCVFLCCFSIASSRMTDRLRREYLSSVIHQDAEFFERVGPGEVGTRMLKDIGSVRSGVGEKLSILIWSMSTLVVALIMAFVRSARLAGVVFSIIPFSFILFALVSGLSSKAESRLLVVEGQAGTLLEQILSSVRVVQSFAAETFLAKKYDAYLQQLQKLAKWRSIVRGLELGVSNCVTCLIYIWYGSRLVVGDNLEVGIMFTVFWNIFNALFSIVAILPHVLAIKDSIKITARLLEDIERVPKIDICRTDGDKLWGDEKANAEIALRNVTFSYPSRPDHKSLDGVDLIFEGGKVTALVGASGSGKSTIASLLLRYYDPSAEDGQVLLADRDIRSLNLSWLRSQTSLVSQEPQLFTTSIFENVAYGLTGTPFELPSDFSAPEHATRLNDVRGRVERALRQAQAWEFVCNLPEGMDTRVSGARTGVLSGGQRQRIAAARALIRRPKILLLDEGTSALDSETEQKLMAAIHEEQEKTGMTTILIAHRLSSIQNADRIIVMSNGRVVEHGAYAELIALGGVFSGLVKHQISAAQPVEEKDTLNASSRELFHQPTPEFAKSRPNSGASTASLQAQDLLERGALGGKKPDALTTRFIKLLARSGGWIMGGIFGGICVGAAYPICAWLIGFVIQTFAIQDDNNRLLSEARRWAMWFLILAIIDAISSAAAGFFLSAGADRIDRRLKLVALSSILKQEIGFFDREENASGALTAALAAQTNNVTVAIGLIWQQLISAVANFIGTAVLGIVLSWRLSLVGLSPVPFILAAAYFNIVYIEKYERQVQKPLEEASGFASENVDSIKTVAALGREEAVMQQFDKSASKYIAKVRDLAVAAVGFGVGVGSFLTLSAMVMWWGTALYTRGKISLQNLYACFDAIIITGYAASRLFTFIPDWAKMVHGFRRVCEWEDRHPEVAALKLVKPESEALKDIEGEIVFDVCTLKYASRPKPAITDMSFTIKAGQSVAFCGPSGGGKSSIISMISRFYDPSTGTILLDGRDIRSIPLNEYRSYIALVSQDAVLYEGTFRENITLGETSITQEQLEKACRDASILEFIQSLPQGFDTNVGFKGSQMSGGQKQRICIARALLRNPRILLLDEATSALDAESERSVKEALEHASIGRTTISIAHRLSTIQGADVIHVIEDGRIIESGSHAQLVALDGRYVDVSDCSFDHNYEGLENVNRDGCE</sequence>
<dbReference type="InterPro" id="IPR003439">
    <property type="entry name" value="ABC_transporter-like_ATP-bd"/>
</dbReference>
<dbReference type="CDD" id="cd03249">
    <property type="entry name" value="ABC_MTABC3_MDL1_MDL2"/>
    <property type="match status" value="1"/>
</dbReference>
<dbReference type="Proteomes" id="UP000383932">
    <property type="component" value="Unassembled WGS sequence"/>
</dbReference>
<dbReference type="PROSITE" id="PS50893">
    <property type="entry name" value="ABC_TRANSPORTER_2"/>
    <property type="match status" value="2"/>
</dbReference>
<dbReference type="SMART" id="SM00382">
    <property type="entry name" value="AAA"/>
    <property type="match status" value="2"/>
</dbReference>
<dbReference type="PANTHER" id="PTHR43394">
    <property type="entry name" value="ATP-DEPENDENT PERMEASE MDL1, MITOCHONDRIAL"/>
    <property type="match status" value="1"/>
</dbReference>
<evidence type="ECO:0000256" key="8">
    <source>
        <dbReference type="ARBA" id="ARBA00023136"/>
    </source>
</evidence>
<dbReference type="InterPro" id="IPR003593">
    <property type="entry name" value="AAA+_ATPase"/>
</dbReference>
<evidence type="ECO:0000256" key="5">
    <source>
        <dbReference type="ARBA" id="ARBA00022741"/>
    </source>
</evidence>
<dbReference type="GO" id="GO:0016887">
    <property type="term" value="F:ATP hydrolysis activity"/>
    <property type="evidence" value="ECO:0007669"/>
    <property type="project" value="InterPro"/>
</dbReference>
<name>A0A5N5QKJ8_9AGAM</name>
<evidence type="ECO:0000313" key="13">
    <source>
        <dbReference type="Proteomes" id="UP000383932"/>
    </source>
</evidence>
<feature type="transmembrane region" description="Helical" evidence="9">
    <location>
        <begin position="84"/>
        <end position="109"/>
    </location>
</feature>
<feature type="transmembrane region" description="Helical" evidence="9">
    <location>
        <begin position="922"/>
        <end position="947"/>
    </location>
</feature>
<evidence type="ECO:0000256" key="6">
    <source>
        <dbReference type="ARBA" id="ARBA00022840"/>
    </source>
</evidence>
<proteinExistence type="inferred from homology"/>
<dbReference type="PROSITE" id="PS50929">
    <property type="entry name" value="ABC_TM1F"/>
    <property type="match status" value="2"/>
</dbReference>
<dbReference type="SUPFAM" id="SSF52540">
    <property type="entry name" value="P-loop containing nucleoside triphosphate hydrolases"/>
    <property type="match status" value="2"/>
</dbReference>